<protein>
    <submittedName>
        <fullName evidence="1">Uncharacterized protein</fullName>
    </submittedName>
</protein>
<organism evidence="1">
    <name type="scientific">Rhizophora mucronata</name>
    <name type="common">Asiatic mangrove</name>
    <dbReference type="NCBI Taxonomy" id="61149"/>
    <lineage>
        <taxon>Eukaryota</taxon>
        <taxon>Viridiplantae</taxon>
        <taxon>Streptophyta</taxon>
        <taxon>Embryophyta</taxon>
        <taxon>Tracheophyta</taxon>
        <taxon>Spermatophyta</taxon>
        <taxon>Magnoliopsida</taxon>
        <taxon>eudicotyledons</taxon>
        <taxon>Gunneridae</taxon>
        <taxon>Pentapetalae</taxon>
        <taxon>rosids</taxon>
        <taxon>fabids</taxon>
        <taxon>Malpighiales</taxon>
        <taxon>Rhizophoraceae</taxon>
        <taxon>Rhizophora</taxon>
    </lineage>
</organism>
<name>A0A2P2QBM5_RHIMU</name>
<dbReference type="AlphaFoldDB" id="A0A2P2QBM5"/>
<accession>A0A2P2QBM5</accession>
<sequence length="24" mass="2758">MAVKIMSTDIHILPLNVGCFYYKT</sequence>
<proteinExistence type="predicted"/>
<dbReference type="EMBL" id="GGEC01083823">
    <property type="protein sequence ID" value="MBX64307.1"/>
    <property type="molecule type" value="Transcribed_RNA"/>
</dbReference>
<reference evidence="1" key="1">
    <citation type="submission" date="2018-02" db="EMBL/GenBank/DDBJ databases">
        <title>Rhizophora mucronata_Transcriptome.</title>
        <authorList>
            <person name="Meera S.P."/>
            <person name="Sreeshan A."/>
            <person name="Augustine A."/>
        </authorList>
    </citation>
    <scope>NUCLEOTIDE SEQUENCE</scope>
    <source>
        <tissue evidence="1">Leaf</tissue>
    </source>
</reference>
<evidence type="ECO:0000313" key="1">
    <source>
        <dbReference type="EMBL" id="MBX64307.1"/>
    </source>
</evidence>